<proteinExistence type="inferred from homology"/>
<dbReference type="GO" id="GO:0019843">
    <property type="term" value="F:rRNA binding"/>
    <property type="evidence" value="ECO:0007669"/>
    <property type="project" value="UniProtKB-UniRule"/>
</dbReference>
<evidence type="ECO:0000256" key="6">
    <source>
        <dbReference type="SAM" id="MobiDB-lite"/>
    </source>
</evidence>
<gene>
    <name evidence="5" type="primary">darP</name>
    <name evidence="7" type="ORF">FOZ74_13515</name>
</gene>
<dbReference type="OrthoDB" id="5293604at2"/>
<sequence>MPRKPTKGYYVKGQFIAEGSELDEHYKAELRGTTGQSKTERKRESTELQALGEALLKLGAQRLANLQLPDRLLEALAEARRITAFEGRRRQMQLVGKLMRKLDEELLASVRAALDADGSAQRQDTLVLHQAEQWRDRLLADDEALAEWLQQHPDSDIQHLRALIRQARKDNPEESATETSQGQAPRKSRAHRELFQGLRAQLLAQAAPVSESEEEAND</sequence>
<dbReference type="RefSeq" id="WP_146913541.1">
    <property type="nucleotide sequence ID" value="NZ_CP042344.1"/>
</dbReference>
<evidence type="ECO:0000313" key="8">
    <source>
        <dbReference type="Proteomes" id="UP000321199"/>
    </source>
</evidence>
<dbReference type="PANTHER" id="PTHR38101">
    <property type="entry name" value="UPF0307 PROTEIN YJGA"/>
    <property type="match status" value="1"/>
</dbReference>
<keyword evidence="1 5" id="KW-0963">Cytoplasm</keyword>
<dbReference type="GO" id="GO:1902626">
    <property type="term" value="P:assembly of large subunit precursor of preribosome"/>
    <property type="evidence" value="ECO:0007669"/>
    <property type="project" value="UniProtKB-UniRule"/>
</dbReference>
<evidence type="ECO:0000256" key="5">
    <source>
        <dbReference type="HAMAP-Rule" id="MF_00765"/>
    </source>
</evidence>
<evidence type="ECO:0000313" key="7">
    <source>
        <dbReference type="EMBL" id="QEA13958.1"/>
    </source>
</evidence>
<dbReference type="GO" id="GO:0005829">
    <property type="term" value="C:cytosol"/>
    <property type="evidence" value="ECO:0007669"/>
    <property type="project" value="TreeGrafter"/>
</dbReference>
<dbReference type="PANTHER" id="PTHR38101:SF1">
    <property type="entry name" value="UPF0307 PROTEIN YJGA"/>
    <property type="match status" value="1"/>
</dbReference>
<comment type="function">
    <text evidence="5">Member of a network of 50S ribosomal subunit biogenesis factors which assembles along the 30S-50S interface, preventing incorrect 23S rRNA structures from forming. Promotes peptidyl transferase center (PTC) maturation.</text>
</comment>
<organism evidence="7 8">
    <name type="scientific">Comamonas flocculans</name>
    <dbReference type="NCBI Taxonomy" id="2597701"/>
    <lineage>
        <taxon>Bacteria</taxon>
        <taxon>Pseudomonadati</taxon>
        <taxon>Pseudomonadota</taxon>
        <taxon>Betaproteobacteria</taxon>
        <taxon>Burkholderiales</taxon>
        <taxon>Comamonadaceae</taxon>
        <taxon>Comamonas</taxon>
    </lineage>
</organism>
<evidence type="ECO:0000256" key="1">
    <source>
        <dbReference type="ARBA" id="ARBA00022490"/>
    </source>
</evidence>
<keyword evidence="2 5" id="KW-0690">Ribosome biogenesis</keyword>
<feature type="region of interest" description="Disordered" evidence="6">
    <location>
        <begin position="168"/>
        <end position="192"/>
    </location>
</feature>
<evidence type="ECO:0000256" key="4">
    <source>
        <dbReference type="ARBA" id="ARBA00022884"/>
    </source>
</evidence>
<dbReference type="InterPro" id="IPR006839">
    <property type="entry name" value="DarP"/>
</dbReference>
<dbReference type="SUPFAM" id="SSF158710">
    <property type="entry name" value="PSPTO4464-like"/>
    <property type="match status" value="1"/>
</dbReference>
<keyword evidence="3 5" id="KW-0699">rRNA-binding</keyword>
<comment type="subcellular location">
    <subcellularLocation>
        <location evidence="5">Cytoplasm</location>
    </subcellularLocation>
    <text evidence="5">Associates with late stage pre-50S ribosomal subunits.</text>
</comment>
<dbReference type="HAMAP" id="MF_00765">
    <property type="entry name" value="DarP"/>
    <property type="match status" value="1"/>
</dbReference>
<dbReference type="GO" id="GO:0043022">
    <property type="term" value="F:ribosome binding"/>
    <property type="evidence" value="ECO:0007669"/>
    <property type="project" value="UniProtKB-UniRule"/>
</dbReference>
<evidence type="ECO:0000256" key="2">
    <source>
        <dbReference type="ARBA" id="ARBA00022517"/>
    </source>
</evidence>
<keyword evidence="8" id="KW-1185">Reference proteome</keyword>
<dbReference type="Proteomes" id="UP000321199">
    <property type="component" value="Chromosome"/>
</dbReference>
<name>A0A5B8RYY8_9BURK</name>
<dbReference type="EMBL" id="CP042344">
    <property type="protein sequence ID" value="QEA13958.1"/>
    <property type="molecule type" value="Genomic_DNA"/>
</dbReference>
<keyword evidence="4 5" id="KW-0694">RNA-binding</keyword>
<dbReference type="InterPro" id="IPR023153">
    <property type="entry name" value="DarP_sf"/>
</dbReference>
<evidence type="ECO:0000256" key="3">
    <source>
        <dbReference type="ARBA" id="ARBA00022730"/>
    </source>
</evidence>
<accession>A0A5B8RYY8</accession>
<dbReference type="Gene3D" id="1.10.60.30">
    <property type="entry name" value="PSPTO4464-like domains"/>
    <property type="match status" value="2"/>
</dbReference>
<protein>
    <recommendedName>
        <fullName evidence="5">Dual-action ribosomal maturation protein DarP</fullName>
    </recommendedName>
    <alternativeName>
        <fullName evidence="5">Large ribosomal subunit assembly factor DarP</fullName>
    </alternativeName>
</protein>
<dbReference type="CDD" id="cd16331">
    <property type="entry name" value="YjgA-like"/>
    <property type="match status" value="1"/>
</dbReference>
<dbReference type="NCBIfam" id="NF003593">
    <property type="entry name" value="PRK05255.1-1"/>
    <property type="match status" value="1"/>
</dbReference>
<dbReference type="AlphaFoldDB" id="A0A5B8RYY8"/>
<dbReference type="KEGG" id="cof:FOZ74_13515"/>
<dbReference type="Pfam" id="PF04751">
    <property type="entry name" value="DarP"/>
    <property type="match status" value="1"/>
</dbReference>
<reference evidence="7 8" key="1">
    <citation type="submission" date="2019-07" db="EMBL/GenBank/DDBJ databases">
        <title>Complete genome sequence of Comamonas sp. NLF 7-7 isolated from livestock.</title>
        <authorList>
            <person name="Kim D.H."/>
            <person name="Kim J.G."/>
        </authorList>
    </citation>
    <scope>NUCLEOTIDE SEQUENCE [LARGE SCALE GENOMIC DNA]</scope>
    <source>
        <strain evidence="7 8">NLF 7-7</strain>
    </source>
</reference>
<comment type="similarity">
    <text evidence="5">Belongs to the DarP family.</text>
</comment>